<dbReference type="RefSeq" id="WP_176253622.1">
    <property type="nucleotide sequence ID" value="NZ_BAABXL010000001.1"/>
</dbReference>
<organism evidence="2 3">
    <name type="scientific">Enterocloster alcoholdehydrogenati</name>
    <dbReference type="NCBI Taxonomy" id="2547410"/>
    <lineage>
        <taxon>Bacteria</taxon>
        <taxon>Bacillati</taxon>
        <taxon>Bacillota</taxon>
        <taxon>Clostridia</taxon>
        <taxon>Lachnospirales</taxon>
        <taxon>Lachnospiraceae</taxon>
        <taxon>Enterocloster</taxon>
    </lineage>
</organism>
<evidence type="ECO:0000256" key="1">
    <source>
        <dbReference type="SAM" id="Phobius"/>
    </source>
</evidence>
<keyword evidence="1" id="KW-0812">Transmembrane</keyword>
<feature type="transmembrane region" description="Helical" evidence="1">
    <location>
        <begin position="23"/>
        <end position="44"/>
    </location>
</feature>
<keyword evidence="1" id="KW-1133">Transmembrane helix</keyword>
<dbReference type="EMBL" id="BAABXL010000001">
    <property type="protein sequence ID" value="GAA6268458.1"/>
    <property type="molecule type" value="Genomic_DNA"/>
</dbReference>
<gene>
    <name evidence="2" type="ORF">F130042H8_15180</name>
</gene>
<sequence length="52" mass="5972">MNWTNIWIRLFGTRSLFGLDMGFWIAMAAVALLVVLMNVVFWGMKPGKRPKS</sequence>
<proteinExistence type="predicted"/>
<keyword evidence="3" id="KW-1185">Reference proteome</keyword>
<evidence type="ECO:0000313" key="3">
    <source>
        <dbReference type="Proteomes" id="UP001600894"/>
    </source>
</evidence>
<reference evidence="2 3" key="1">
    <citation type="submission" date="2024-04" db="EMBL/GenBank/DDBJ databases">
        <title>Defined microbial consortia suppress multidrug-resistant proinflammatory Enterobacteriaceae via ecological control.</title>
        <authorList>
            <person name="Furuichi M."/>
            <person name="Kawaguchi T."/>
            <person name="Pust M."/>
            <person name="Yasuma K."/>
            <person name="Plichta D."/>
            <person name="Hasegawa N."/>
            <person name="Ohya T."/>
            <person name="Bhattarai S."/>
            <person name="Sasajima S."/>
            <person name="Aoto Y."/>
            <person name="Tuganbaev T."/>
            <person name="Yaginuma M."/>
            <person name="Ueda M."/>
            <person name="Okahashi N."/>
            <person name="Amafuji K."/>
            <person name="Kiridooshi Y."/>
            <person name="Sugita K."/>
            <person name="Strazar M."/>
            <person name="Skelly A."/>
            <person name="Suda W."/>
            <person name="Hattori M."/>
            <person name="Nakamoto N."/>
            <person name="Caballero S."/>
            <person name="Norman J."/>
            <person name="Olle B."/>
            <person name="Tanoue T."/>
            <person name="Arita M."/>
            <person name="Bucci V."/>
            <person name="Atarashi K."/>
            <person name="Xavier R."/>
            <person name="Honda K."/>
        </authorList>
    </citation>
    <scope>NUCLEOTIDE SEQUENCE [LARGE SCALE GENOMIC DNA]</scope>
    <source>
        <strain evidence="3">f13</strain>
    </source>
</reference>
<protein>
    <submittedName>
        <fullName evidence="2">Uncharacterized protein</fullName>
    </submittedName>
</protein>
<name>A0ABQ0AWP0_9FIRM</name>
<accession>A0ABQ0AWP0</accession>
<dbReference type="Proteomes" id="UP001600894">
    <property type="component" value="Unassembled WGS sequence"/>
</dbReference>
<keyword evidence="1" id="KW-0472">Membrane</keyword>
<evidence type="ECO:0000313" key="2">
    <source>
        <dbReference type="EMBL" id="GAA6268458.1"/>
    </source>
</evidence>
<comment type="caution">
    <text evidence="2">The sequence shown here is derived from an EMBL/GenBank/DDBJ whole genome shotgun (WGS) entry which is preliminary data.</text>
</comment>